<dbReference type="InterPro" id="IPR036396">
    <property type="entry name" value="Cyt_P450_sf"/>
</dbReference>
<dbReference type="AlphaFoldDB" id="R7Q318"/>
<keyword evidence="1" id="KW-0349">Heme</keyword>
<reference evidence="3" key="1">
    <citation type="journal article" date="2013" name="Proc. Natl. Acad. Sci. U.S.A.">
        <title>Genome structure and metabolic features in the red seaweed Chondrus crispus shed light on evolution of the Archaeplastida.</title>
        <authorList>
            <person name="Collen J."/>
            <person name="Porcel B."/>
            <person name="Carre W."/>
            <person name="Ball S.G."/>
            <person name="Chaparro C."/>
            <person name="Tonon T."/>
            <person name="Barbeyron T."/>
            <person name="Michel G."/>
            <person name="Noel B."/>
            <person name="Valentin K."/>
            <person name="Elias M."/>
            <person name="Artiguenave F."/>
            <person name="Arun A."/>
            <person name="Aury J.M."/>
            <person name="Barbosa-Neto J.F."/>
            <person name="Bothwell J.H."/>
            <person name="Bouget F.Y."/>
            <person name="Brillet L."/>
            <person name="Cabello-Hurtado F."/>
            <person name="Capella-Gutierrez S."/>
            <person name="Charrier B."/>
            <person name="Cladiere L."/>
            <person name="Cock J.M."/>
            <person name="Coelho S.M."/>
            <person name="Colleoni C."/>
            <person name="Czjzek M."/>
            <person name="Da Silva C."/>
            <person name="Delage L."/>
            <person name="Denoeud F."/>
            <person name="Deschamps P."/>
            <person name="Dittami S.M."/>
            <person name="Gabaldon T."/>
            <person name="Gachon C.M."/>
            <person name="Groisillier A."/>
            <person name="Herve C."/>
            <person name="Jabbari K."/>
            <person name="Katinka M."/>
            <person name="Kloareg B."/>
            <person name="Kowalczyk N."/>
            <person name="Labadie K."/>
            <person name="Leblanc C."/>
            <person name="Lopez P.J."/>
            <person name="McLachlan D.H."/>
            <person name="Meslet-Cladiere L."/>
            <person name="Moustafa A."/>
            <person name="Nehr Z."/>
            <person name="Nyvall Collen P."/>
            <person name="Panaud O."/>
            <person name="Partensky F."/>
            <person name="Poulain J."/>
            <person name="Rensing S.A."/>
            <person name="Rousvoal S."/>
            <person name="Samson G."/>
            <person name="Symeonidi A."/>
            <person name="Weissenbach J."/>
            <person name="Zambounis A."/>
            <person name="Wincker P."/>
            <person name="Boyen C."/>
        </authorList>
    </citation>
    <scope>NUCLEOTIDE SEQUENCE [LARGE SCALE GENOMIC DNA]</scope>
    <source>
        <strain evidence="3">cv. Stackhouse</strain>
    </source>
</reference>
<dbReference type="PANTHER" id="PTHR24293">
    <property type="entry name" value="CYTOCHROME P450 FAMILY 46 SUBFAMILY A"/>
    <property type="match status" value="1"/>
</dbReference>
<feature type="binding site" description="axial binding residue" evidence="1">
    <location>
        <position position="438"/>
    </location>
    <ligand>
        <name>heme</name>
        <dbReference type="ChEBI" id="CHEBI:30413"/>
    </ligand>
    <ligandPart>
        <name>Fe</name>
        <dbReference type="ChEBI" id="CHEBI:18248"/>
    </ligandPart>
</feature>
<dbReference type="PRINTS" id="PR00385">
    <property type="entry name" value="P450"/>
</dbReference>
<dbReference type="KEGG" id="ccp:CHC_T00008672001"/>
<dbReference type="EMBL" id="HG001492">
    <property type="protein sequence ID" value="CDF32414.1"/>
    <property type="molecule type" value="Genomic_DNA"/>
</dbReference>
<dbReference type="OMA" id="HMAYNGR"/>
<dbReference type="STRING" id="2769.R7Q318"/>
<keyword evidence="1" id="KW-0408">Iron</keyword>
<organism evidence="2 3">
    <name type="scientific">Chondrus crispus</name>
    <name type="common">Carrageen Irish moss</name>
    <name type="synonym">Polymorpha crispa</name>
    <dbReference type="NCBI Taxonomy" id="2769"/>
    <lineage>
        <taxon>Eukaryota</taxon>
        <taxon>Rhodophyta</taxon>
        <taxon>Florideophyceae</taxon>
        <taxon>Rhodymeniophycidae</taxon>
        <taxon>Gigartinales</taxon>
        <taxon>Gigartinaceae</taxon>
        <taxon>Chondrus</taxon>
    </lineage>
</organism>
<dbReference type="OrthoDB" id="2789670at2759"/>
<dbReference type="SUPFAM" id="SSF48264">
    <property type="entry name" value="Cytochrome P450"/>
    <property type="match status" value="1"/>
</dbReference>
<dbReference type="InterPro" id="IPR001128">
    <property type="entry name" value="Cyt_P450"/>
</dbReference>
<evidence type="ECO:0000256" key="1">
    <source>
        <dbReference type="PIRSR" id="PIRSR602401-1"/>
    </source>
</evidence>
<proteinExistence type="predicted"/>
<dbReference type="GO" id="GO:0005506">
    <property type="term" value="F:iron ion binding"/>
    <property type="evidence" value="ECO:0007669"/>
    <property type="project" value="InterPro"/>
</dbReference>
<dbReference type="GO" id="GO:0033781">
    <property type="term" value="F:cholesterol 24-hydroxylase activity"/>
    <property type="evidence" value="ECO:0007669"/>
    <property type="project" value="InterPro"/>
</dbReference>
<name>R7Q318_CHOCR</name>
<keyword evidence="1" id="KW-0479">Metal-binding</keyword>
<accession>R7Q318</accession>
<dbReference type="GO" id="GO:0006707">
    <property type="term" value="P:cholesterol catabolic process"/>
    <property type="evidence" value="ECO:0007669"/>
    <property type="project" value="InterPro"/>
</dbReference>
<dbReference type="InterPro" id="IPR039983">
    <property type="entry name" value="CYP46A1"/>
</dbReference>
<gene>
    <name evidence="2" type="ORF">CHC_T00008672001</name>
</gene>
<dbReference type="Gene3D" id="1.10.630.10">
    <property type="entry name" value="Cytochrome P450"/>
    <property type="match status" value="1"/>
</dbReference>
<evidence type="ECO:0000313" key="3">
    <source>
        <dbReference type="Proteomes" id="UP000012073"/>
    </source>
</evidence>
<dbReference type="PANTHER" id="PTHR24293:SF0">
    <property type="entry name" value="CYP46A1 PROTEIN-RELATED"/>
    <property type="match status" value="1"/>
</dbReference>
<keyword evidence="3" id="KW-1185">Reference proteome</keyword>
<dbReference type="GO" id="GO:0020037">
    <property type="term" value="F:heme binding"/>
    <property type="evidence" value="ECO:0007669"/>
    <property type="project" value="InterPro"/>
</dbReference>
<dbReference type="GeneID" id="17319797"/>
<dbReference type="PRINTS" id="PR00463">
    <property type="entry name" value="EP450I"/>
</dbReference>
<dbReference type="Proteomes" id="UP000012073">
    <property type="component" value="Unassembled WGS sequence"/>
</dbReference>
<dbReference type="Pfam" id="PF00067">
    <property type="entry name" value="p450"/>
    <property type="match status" value="1"/>
</dbReference>
<evidence type="ECO:0000313" key="2">
    <source>
        <dbReference type="EMBL" id="CDF32414.1"/>
    </source>
</evidence>
<dbReference type="RefSeq" id="XP_005712079.1">
    <property type="nucleotide sequence ID" value="XM_005712022.1"/>
</dbReference>
<dbReference type="CDD" id="cd00302">
    <property type="entry name" value="cytochrome_P450"/>
    <property type="match status" value="1"/>
</dbReference>
<dbReference type="InterPro" id="IPR002401">
    <property type="entry name" value="Cyt_P450_E_grp-I"/>
</dbReference>
<dbReference type="Gramene" id="CDF32414">
    <property type="protein sequence ID" value="CDF32414"/>
    <property type="gene ID" value="CHC_T00008672001"/>
</dbReference>
<sequence>MDVPTAVLLVTVALILLTYLSLRTRFPHLPGPGLRAYLPNGQVLRVLQDNRLLAGTVLRLSAQYGDVFQLWLGPSEFVVTSVPDDVVHIFTKTQVFVRPRAMRAMFDAVVPGSLFTLSKPHHAQARAQLRASFNHTYLKGFHHSMRRAVDDMCEDLAVAATVHPGNNQSDLINITQYLSAAAFQIITNCAFGVDMPRQQRLAFASYANDLIGGMLLELMGYPFRQILSVFGSRKALIASKAKVDAVCAKIIRDRQQETPHHKASRASDLLDAILALDNHDAPALVSEAVTFFVAGGHTTYETLAWCIFEVSRAPRVEAAIRAELARVLGERDVHHAISFDDCEKLTYLKQVWKETLRLHPPGAFVMRTAACDVTLRGSGTRIPKGSNVISLFLGAQCSAKFWKQPETFRPERWDSATGEARRAPPGAYTPFSLGAQNCAGQFLADYEAVLTLASLYRRFRVQLACEPAEVRSCTGWVEGARTAVDGSDFQYGLPVRVTSVA</sequence>
<comment type="cofactor">
    <cofactor evidence="1">
        <name>heme</name>
        <dbReference type="ChEBI" id="CHEBI:30413"/>
    </cofactor>
</comment>
<protein>
    <submittedName>
        <fullName evidence="2">Cytochrome P450 family 808E-CYP808E1</fullName>
    </submittedName>
</protein>